<evidence type="ECO:0000256" key="1">
    <source>
        <dbReference type="SAM" id="Phobius"/>
    </source>
</evidence>
<accession>A0A5C5YXF1</accession>
<name>A0A5C5YXF1_9BACT</name>
<dbReference type="AlphaFoldDB" id="A0A5C5YXF1"/>
<comment type="caution">
    <text evidence="2">The sequence shown here is derived from an EMBL/GenBank/DDBJ whole genome shotgun (WGS) entry which is preliminary data.</text>
</comment>
<gene>
    <name evidence="2" type="ORF">CA13_11110</name>
</gene>
<evidence type="ECO:0000313" key="3">
    <source>
        <dbReference type="Proteomes" id="UP000315010"/>
    </source>
</evidence>
<sequence>MTKTPNPYEPLSQLTKLQDERAGRSIPFTWIAFYLAAFVLLLFTMPATSHSDNWSGIFPAFGILMFGAYRLARAGALPSTAFLYGCSTSFLFLFRFLSMGRFRLWLEFRAPSTTGLVVMWIAICLFLGGCTAGVASIVRDEDSATDDQRDHSD</sequence>
<evidence type="ECO:0000313" key="2">
    <source>
        <dbReference type="EMBL" id="TWT79704.1"/>
    </source>
</evidence>
<feature type="transmembrane region" description="Helical" evidence="1">
    <location>
        <begin position="26"/>
        <end position="48"/>
    </location>
</feature>
<organism evidence="2 3">
    <name type="scientific">Novipirellula herctigrandis</name>
    <dbReference type="NCBI Taxonomy" id="2527986"/>
    <lineage>
        <taxon>Bacteria</taxon>
        <taxon>Pseudomonadati</taxon>
        <taxon>Planctomycetota</taxon>
        <taxon>Planctomycetia</taxon>
        <taxon>Pirellulales</taxon>
        <taxon>Pirellulaceae</taxon>
        <taxon>Novipirellula</taxon>
    </lineage>
</organism>
<reference evidence="2 3" key="1">
    <citation type="submission" date="2019-02" db="EMBL/GenBank/DDBJ databases">
        <title>Deep-cultivation of Planctomycetes and their phenomic and genomic characterization uncovers novel biology.</title>
        <authorList>
            <person name="Wiegand S."/>
            <person name="Jogler M."/>
            <person name="Boedeker C."/>
            <person name="Pinto D."/>
            <person name="Vollmers J."/>
            <person name="Rivas-Marin E."/>
            <person name="Kohn T."/>
            <person name="Peeters S.H."/>
            <person name="Heuer A."/>
            <person name="Rast P."/>
            <person name="Oberbeckmann S."/>
            <person name="Bunk B."/>
            <person name="Jeske O."/>
            <person name="Meyerdierks A."/>
            <person name="Storesund J.E."/>
            <person name="Kallscheuer N."/>
            <person name="Luecker S."/>
            <person name="Lage O.M."/>
            <person name="Pohl T."/>
            <person name="Merkel B.J."/>
            <person name="Hornburger P."/>
            <person name="Mueller R.-W."/>
            <person name="Bruemmer F."/>
            <person name="Labrenz M."/>
            <person name="Spormann A.M."/>
            <person name="Op Den Camp H."/>
            <person name="Overmann J."/>
            <person name="Amann R."/>
            <person name="Jetten M.S.M."/>
            <person name="Mascher T."/>
            <person name="Medema M.H."/>
            <person name="Devos D.P."/>
            <person name="Kaster A.-K."/>
            <person name="Ovreas L."/>
            <person name="Rohde M."/>
            <person name="Galperin M.Y."/>
            <person name="Jogler C."/>
        </authorList>
    </citation>
    <scope>NUCLEOTIDE SEQUENCE [LARGE SCALE GENOMIC DNA]</scope>
    <source>
        <strain evidence="2 3">CA13</strain>
    </source>
</reference>
<dbReference type="RefSeq" id="WP_146394861.1">
    <property type="nucleotide sequence ID" value="NZ_SJPJ01000001.1"/>
</dbReference>
<keyword evidence="1" id="KW-0472">Membrane</keyword>
<dbReference type="EMBL" id="SJPJ01000001">
    <property type="protein sequence ID" value="TWT79704.1"/>
    <property type="molecule type" value="Genomic_DNA"/>
</dbReference>
<keyword evidence="1" id="KW-1133">Transmembrane helix</keyword>
<keyword evidence="1" id="KW-0812">Transmembrane</keyword>
<feature type="transmembrane region" description="Helical" evidence="1">
    <location>
        <begin position="79"/>
        <end position="97"/>
    </location>
</feature>
<keyword evidence="3" id="KW-1185">Reference proteome</keyword>
<proteinExistence type="predicted"/>
<evidence type="ECO:0008006" key="4">
    <source>
        <dbReference type="Google" id="ProtNLM"/>
    </source>
</evidence>
<protein>
    <recommendedName>
        <fullName evidence="4">Transmembrane protein</fullName>
    </recommendedName>
</protein>
<feature type="transmembrane region" description="Helical" evidence="1">
    <location>
        <begin position="117"/>
        <end position="138"/>
    </location>
</feature>
<dbReference type="Proteomes" id="UP000315010">
    <property type="component" value="Unassembled WGS sequence"/>
</dbReference>